<evidence type="ECO:0000313" key="4">
    <source>
        <dbReference type="Proteomes" id="UP000346198"/>
    </source>
</evidence>
<dbReference type="EMBL" id="CAAHFH010000002">
    <property type="protein sequence ID" value="VGO20676.1"/>
    <property type="molecule type" value="Genomic_DNA"/>
</dbReference>
<evidence type="ECO:0008006" key="5">
    <source>
        <dbReference type="Google" id="ProtNLM"/>
    </source>
</evidence>
<organism evidence="3 4">
    <name type="scientific">Pontiella sulfatireligans</name>
    <dbReference type="NCBI Taxonomy" id="2750658"/>
    <lineage>
        <taxon>Bacteria</taxon>
        <taxon>Pseudomonadati</taxon>
        <taxon>Kiritimatiellota</taxon>
        <taxon>Kiritimatiellia</taxon>
        <taxon>Kiritimatiellales</taxon>
        <taxon>Pontiellaceae</taxon>
        <taxon>Pontiella</taxon>
    </lineage>
</organism>
<evidence type="ECO:0000313" key="3">
    <source>
        <dbReference type="EMBL" id="VGO20676.1"/>
    </source>
</evidence>
<reference evidence="3 4" key="1">
    <citation type="submission" date="2019-04" db="EMBL/GenBank/DDBJ databases">
        <authorList>
            <person name="Van Vliet M D."/>
        </authorList>
    </citation>
    <scope>NUCLEOTIDE SEQUENCE [LARGE SCALE GENOMIC DNA]</scope>
    <source>
        <strain evidence="3 4">F21</strain>
    </source>
</reference>
<evidence type="ECO:0000256" key="1">
    <source>
        <dbReference type="SAM" id="MobiDB-lite"/>
    </source>
</evidence>
<dbReference type="Gene3D" id="2.60.350.10">
    <property type="entry name" value="Dextranase, N-terminal"/>
    <property type="match status" value="1"/>
</dbReference>
<dbReference type="Proteomes" id="UP000346198">
    <property type="component" value="Unassembled WGS sequence"/>
</dbReference>
<feature type="signal peptide" evidence="2">
    <location>
        <begin position="1"/>
        <end position="17"/>
    </location>
</feature>
<accession>A0A6C2UNP6</accession>
<dbReference type="RefSeq" id="WP_187356376.1">
    <property type="nucleotide sequence ID" value="NZ_CAAHFH010000002.1"/>
</dbReference>
<dbReference type="Gene3D" id="2.160.20.10">
    <property type="entry name" value="Single-stranded right-handed beta-helix, Pectin lyase-like"/>
    <property type="match status" value="1"/>
</dbReference>
<dbReference type="InterPro" id="IPR012334">
    <property type="entry name" value="Pectin_lyas_fold"/>
</dbReference>
<dbReference type="AlphaFoldDB" id="A0A6C2UNP6"/>
<dbReference type="InterPro" id="IPR035953">
    <property type="entry name" value="Dextranase_N-ter"/>
</dbReference>
<feature type="chain" id="PRO_5025358595" description="Dextranase" evidence="2">
    <location>
        <begin position="18"/>
        <end position="975"/>
    </location>
</feature>
<proteinExistence type="predicted"/>
<keyword evidence="4" id="KW-1185">Reference proteome</keyword>
<dbReference type="SUPFAM" id="SSF51126">
    <property type="entry name" value="Pectin lyase-like"/>
    <property type="match status" value="1"/>
</dbReference>
<sequence length="975" mass="104930">MTLITSAVLLLASPLFAENAGLQVYPAVPGLPPSEQYSFKVRTVGSTNWLDSFAFITRCQQGGSTNHYFEHLEDWSQTYINFEMSNAVPVEIEISKVGGAPITNAVVHPQRKASSCEVIGGKAYVVIDDPALFTVDIDGQMDDQDTGKGYVGPPIHTLTVFANPFLQNKPSINDPNVFLVQPGVVPADTGPWDTLYFLPGVHDIGLDFHVHANKNYYIPGDAIVHGTLNNQKVWNDGHDILIFGHGTLSGERYPHPDDDSPPAPDEDDWKYKPIDIVGAKNTTVEGITITDSAMHSLMLINGYAPETPTDIRWTKIVTWRGNGDGINPFGNGLIEDCFIRTQDDSTYVNGRGIRRVVYWNDANGSAFVLSPVGGISNPNLVVEDCDVVYARASWNNWSGGRLFNMRGEGSGTGGSNVVFRNIRVEDPRPTLQHFMIAMQGVEPWSDPEERQRGPGDLDGVLFQNIEIVAPSVLGEPDVLWGSSNAWIRNLTFDNVTIGGQPLVSADHFQSNEYVTNLHFVNAVAMEPYFWNHSGDGLWRTATNWAGSAGTNAIPVPRSTDAVKHTVIGGNLLVDSTAYAFDLDVSNNSTATVTVASGGHLMVDNRIDVGNADSAGIGMLVVNGGAVDAGNTLTFGRFGSRLGLGELNSGSITVEGVSSLGGNNATASGELTISGGTFSNTNDLFNVGLTGDGTLNMNGGVLHLHIDDGIWNPLRIGKGAGNGIVNLTDGTIMTRGIQMDWGDTDPGASTINLFGGTLQVEGGFASAVRMGDTAQMNFGEGRFLWKGNRVADFASLVSGGFIAWANGQDGMLTENWEESWTNGTSILFADYNDVSNGYTTVWATKTSAYASWSNQYGLVEGSDGDDDQDLLSNLYEYGLGGDPTNPLHQGHLPTFGNEGVDFDYIHAVRSDPNSGLDYYLELNENLLSNGWIRGGYSVIGTNVVAGDFDFVSNRIATVGTTNQFIRLIIEENSIAQ</sequence>
<keyword evidence="2" id="KW-0732">Signal</keyword>
<gene>
    <name evidence="3" type="ORF">SCARR_02742</name>
</gene>
<dbReference type="InterPro" id="IPR011050">
    <property type="entry name" value="Pectin_lyase_fold/virulence"/>
</dbReference>
<name>A0A6C2UNP6_9BACT</name>
<feature type="region of interest" description="Disordered" evidence="1">
    <location>
        <begin position="251"/>
        <end position="270"/>
    </location>
</feature>
<evidence type="ECO:0000256" key="2">
    <source>
        <dbReference type="SAM" id="SignalP"/>
    </source>
</evidence>
<protein>
    <recommendedName>
        <fullName evidence="5">Dextranase</fullName>
    </recommendedName>
</protein>